<dbReference type="OrthoDB" id="435038at2759"/>
<feature type="domain" description="6-phosphogluconate dehydrogenase NADP-binding" evidence="14">
    <location>
        <begin position="156"/>
        <end position="316"/>
    </location>
</feature>
<comment type="subcellular location">
    <subcellularLocation>
        <location evidence="1">Mitochondrion</location>
    </subcellularLocation>
</comment>
<comment type="catalytic activity">
    <reaction evidence="12 13">
        <text>3-hydroxy-2-methylpropanoate + NAD(+) = 2-methyl-3-oxopropanoate + NADH + H(+)</text>
        <dbReference type="Rhea" id="RHEA:17681"/>
        <dbReference type="ChEBI" id="CHEBI:11805"/>
        <dbReference type="ChEBI" id="CHEBI:15378"/>
        <dbReference type="ChEBI" id="CHEBI:57540"/>
        <dbReference type="ChEBI" id="CHEBI:57700"/>
        <dbReference type="ChEBI" id="CHEBI:57945"/>
        <dbReference type="EC" id="1.1.1.31"/>
    </reaction>
</comment>
<evidence type="ECO:0000259" key="15">
    <source>
        <dbReference type="Pfam" id="PF14833"/>
    </source>
</evidence>
<dbReference type="Pfam" id="PF12799">
    <property type="entry name" value="LRR_4"/>
    <property type="match status" value="1"/>
</dbReference>
<evidence type="ECO:0000313" key="16">
    <source>
        <dbReference type="EMBL" id="OQS04002.1"/>
    </source>
</evidence>
<gene>
    <name evidence="16" type="ORF">THRCLA_03715</name>
</gene>
<dbReference type="Pfam" id="PF14833">
    <property type="entry name" value="NAD_binding_11"/>
    <property type="match status" value="1"/>
</dbReference>
<comment type="caution">
    <text evidence="16">The sequence shown here is derived from an EMBL/GenBank/DDBJ whole genome shotgun (WGS) entry which is preliminary data.</text>
</comment>
<dbReference type="InterPro" id="IPR008927">
    <property type="entry name" value="6-PGluconate_DH-like_C_sf"/>
</dbReference>
<dbReference type="Gene3D" id="1.10.1040.10">
    <property type="entry name" value="N-(1-d-carboxylethyl)-l-norvaline Dehydrogenase, domain 2"/>
    <property type="match status" value="1"/>
</dbReference>
<evidence type="ECO:0000256" key="7">
    <source>
        <dbReference type="ARBA" id="ARBA00022737"/>
    </source>
</evidence>
<dbReference type="GO" id="GO:0051287">
    <property type="term" value="F:NAD binding"/>
    <property type="evidence" value="ECO:0007669"/>
    <property type="project" value="InterPro"/>
</dbReference>
<evidence type="ECO:0000256" key="9">
    <source>
        <dbReference type="ARBA" id="ARBA00023002"/>
    </source>
</evidence>
<evidence type="ECO:0000256" key="11">
    <source>
        <dbReference type="ARBA" id="ARBA00023128"/>
    </source>
</evidence>
<dbReference type="UniPathway" id="UPA00362"/>
<keyword evidence="17" id="KW-1185">Reference proteome</keyword>
<dbReference type="GO" id="GO:0008442">
    <property type="term" value="F:3-hydroxyisobutyrate dehydrogenase activity"/>
    <property type="evidence" value="ECO:0007669"/>
    <property type="project" value="UniProtKB-EC"/>
</dbReference>
<dbReference type="EMBL" id="JNBS01000699">
    <property type="protein sequence ID" value="OQS04002.1"/>
    <property type="molecule type" value="Genomic_DNA"/>
</dbReference>
<keyword evidence="9 13" id="KW-0560">Oxidoreductase</keyword>
<organism evidence="16 17">
    <name type="scientific">Thraustotheca clavata</name>
    <dbReference type="NCBI Taxonomy" id="74557"/>
    <lineage>
        <taxon>Eukaryota</taxon>
        <taxon>Sar</taxon>
        <taxon>Stramenopiles</taxon>
        <taxon>Oomycota</taxon>
        <taxon>Saprolegniomycetes</taxon>
        <taxon>Saprolegniales</taxon>
        <taxon>Achlyaceae</taxon>
        <taxon>Thraustotheca</taxon>
    </lineage>
</organism>
<dbReference type="Gene3D" id="3.40.50.720">
    <property type="entry name" value="NAD(P)-binding Rossmann-like Domain"/>
    <property type="match status" value="1"/>
</dbReference>
<evidence type="ECO:0000256" key="5">
    <source>
        <dbReference type="ARBA" id="ARBA00022456"/>
    </source>
</evidence>
<dbReference type="SUPFAM" id="SSF52058">
    <property type="entry name" value="L domain-like"/>
    <property type="match status" value="1"/>
</dbReference>
<evidence type="ECO:0000313" key="17">
    <source>
        <dbReference type="Proteomes" id="UP000243217"/>
    </source>
</evidence>
<dbReference type="InterPro" id="IPR029154">
    <property type="entry name" value="HIBADH-like_NADP-bd"/>
</dbReference>
<dbReference type="InterPro" id="IPR036291">
    <property type="entry name" value="NAD(P)-bd_dom_sf"/>
</dbReference>
<dbReference type="Pfam" id="PF03446">
    <property type="entry name" value="NAD_binding_2"/>
    <property type="match status" value="1"/>
</dbReference>
<dbReference type="GO" id="GO:0050661">
    <property type="term" value="F:NADP binding"/>
    <property type="evidence" value="ECO:0007669"/>
    <property type="project" value="InterPro"/>
</dbReference>
<dbReference type="FunFam" id="3.40.50.720:FF:000119">
    <property type="entry name" value="3-hydroxyisobutyrate dehydrogenase"/>
    <property type="match status" value="1"/>
</dbReference>
<comment type="similarity">
    <text evidence="3">Belongs to the HIBADH-related family. 3-hydroxyisobutyrate dehydrogenase subfamily.</text>
</comment>
<accession>A0A1W0A134</accession>
<dbReference type="STRING" id="74557.A0A1W0A134"/>
<evidence type="ECO:0000256" key="8">
    <source>
        <dbReference type="ARBA" id="ARBA00022946"/>
    </source>
</evidence>
<evidence type="ECO:0000256" key="6">
    <source>
        <dbReference type="ARBA" id="ARBA00022614"/>
    </source>
</evidence>
<dbReference type="EC" id="1.1.1.31" evidence="4 13"/>
<keyword evidence="8" id="KW-0809">Transit peptide</keyword>
<dbReference type="InterPro" id="IPR011548">
    <property type="entry name" value="HIBADH"/>
</dbReference>
<comment type="pathway">
    <text evidence="2 13">Amino-acid degradation; L-valine degradation.</text>
</comment>
<feature type="domain" description="3-hydroxyisobutyrate dehydrogenase-like NAD-binding" evidence="15">
    <location>
        <begin position="320"/>
        <end position="445"/>
    </location>
</feature>
<feature type="non-terminal residue" evidence="16">
    <location>
        <position position="1"/>
    </location>
</feature>
<dbReference type="PROSITE" id="PS00895">
    <property type="entry name" value="3_HYDROXYISOBUT_DH"/>
    <property type="match status" value="1"/>
</dbReference>
<dbReference type="NCBIfam" id="TIGR01692">
    <property type="entry name" value="HIBADH"/>
    <property type="match status" value="1"/>
</dbReference>
<sequence length="467" mass="50231">HLSLSTNSIDRLIPLSGMKKLRILSLGRNQIKKIEKLDDVSDTLEELWISYNVITTLDGLSGLTNLTTLYISNNLIKSWDELDKLSNLPKLRDVLFSGNPIYEGLSKEEARLNVLKRLRNVMKIDGDMVKQTERDAMLRVRGASIRCLSSSAPSSKVGFIGLGQMGGHMARNLAKAGNHLVVFDVVDANVQAVKGHGTVDVAASPREVAKNCSTVITMLPSTPHVQEVYLGKNGLVHELTKDHFLIDSSTIDPGFTKTLASTLAEKGATMIDAPVSGGVNGAKNGTLTFMVGGSQAAYEKSQLVLKQMGKNIVHCGDVSTGQAAKLCNNLALAIQMTSVAEALTLGDKLGIDPKVLSGIMNTSTSQCWSSSLYNPYPGVMEGVPSSNDYNGGFASVLMRKDLGLAIEAAKSVEASVPLTASVHAFYNMIVNQGHGGKDFGYILKFLEGKDLPTTLTSHISSFRYTRK</sequence>
<dbReference type="SMART" id="SM00365">
    <property type="entry name" value="LRR_SD22"/>
    <property type="match status" value="3"/>
</dbReference>
<keyword evidence="6" id="KW-0433">Leucine-rich repeat</keyword>
<dbReference type="InterPro" id="IPR013328">
    <property type="entry name" value="6PGD_dom2"/>
</dbReference>
<evidence type="ECO:0000256" key="10">
    <source>
        <dbReference type="ARBA" id="ARBA00023027"/>
    </source>
</evidence>
<dbReference type="FunFam" id="1.10.1040.10:FF:000006">
    <property type="entry name" value="3-hydroxyisobutyrate dehydrogenase"/>
    <property type="match status" value="1"/>
</dbReference>
<dbReference type="InterPro" id="IPR025875">
    <property type="entry name" value="Leu-rich_rpt_4"/>
</dbReference>
<dbReference type="Gene3D" id="3.80.10.10">
    <property type="entry name" value="Ribonuclease Inhibitor"/>
    <property type="match status" value="1"/>
</dbReference>
<dbReference type="InterPro" id="IPR001611">
    <property type="entry name" value="Leu-rich_rpt"/>
</dbReference>
<proteinExistence type="inferred from homology"/>
<keyword evidence="5 13" id="KW-0101">Branched-chain amino acid catabolism</keyword>
<dbReference type="GO" id="GO:0006574">
    <property type="term" value="P:L-valine catabolic process"/>
    <property type="evidence" value="ECO:0007669"/>
    <property type="project" value="UniProtKB-UniPathway"/>
</dbReference>
<dbReference type="PANTHER" id="PTHR22981">
    <property type="entry name" value="3-HYDROXYISOBUTYRATE DEHYDROGENASE-RELATED"/>
    <property type="match status" value="1"/>
</dbReference>
<dbReference type="PROSITE" id="PS51450">
    <property type="entry name" value="LRR"/>
    <property type="match status" value="3"/>
</dbReference>
<keyword evidence="7" id="KW-0677">Repeat</keyword>
<dbReference type="SUPFAM" id="SSF48179">
    <property type="entry name" value="6-phosphogluconate dehydrogenase C-terminal domain-like"/>
    <property type="match status" value="1"/>
</dbReference>
<dbReference type="GO" id="GO:0005739">
    <property type="term" value="C:mitochondrion"/>
    <property type="evidence" value="ECO:0007669"/>
    <property type="project" value="UniProtKB-SubCell"/>
</dbReference>
<reference evidence="16 17" key="1">
    <citation type="journal article" date="2014" name="Genome Biol. Evol.">
        <title>The secreted proteins of Achlya hypogyna and Thraustotheca clavata identify the ancestral oomycete secretome and reveal gene acquisitions by horizontal gene transfer.</title>
        <authorList>
            <person name="Misner I."/>
            <person name="Blouin N."/>
            <person name="Leonard G."/>
            <person name="Richards T.A."/>
            <person name="Lane C.E."/>
        </authorList>
    </citation>
    <scope>NUCLEOTIDE SEQUENCE [LARGE SCALE GENOMIC DNA]</scope>
    <source>
        <strain evidence="16 17">ATCC 34112</strain>
    </source>
</reference>
<dbReference type="InterPro" id="IPR032675">
    <property type="entry name" value="LRR_dom_sf"/>
</dbReference>
<dbReference type="AlphaFoldDB" id="A0A1W0A134"/>
<evidence type="ECO:0000256" key="13">
    <source>
        <dbReference type="RuleBase" id="RU910714"/>
    </source>
</evidence>
<dbReference type="InterPro" id="IPR002204">
    <property type="entry name" value="3-OH-isobutyrate_DH-rel_CS"/>
</dbReference>
<evidence type="ECO:0000259" key="14">
    <source>
        <dbReference type="Pfam" id="PF03446"/>
    </source>
</evidence>
<keyword evidence="11" id="KW-0496">Mitochondrion</keyword>
<evidence type="ECO:0000256" key="2">
    <source>
        <dbReference type="ARBA" id="ARBA00005109"/>
    </source>
</evidence>
<dbReference type="Proteomes" id="UP000243217">
    <property type="component" value="Unassembled WGS sequence"/>
</dbReference>
<dbReference type="PANTHER" id="PTHR22981:SF7">
    <property type="entry name" value="3-HYDROXYISOBUTYRATE DEHYDROGENASE, MITOCHONDRIAL"/>
    <property type="match status" value="1"/>
</dbReference>
<protein>
    <recommendedName>
        <fullName evidence="4 13">3-hydroxyisobutyrate dehydrogenase</fullName>
        <shortName evidence="13">HIBADH</shortName>
        <ecNumber evidence="4 13">1.1.1.31</ecNumber>
    </recommendedName>
</protein>
<dbReference type="InterPro" id="IPR006115">
    <property type="entry name" value="6PGDH_NADP-bd"/>
</dbReference>
<dbReference type="SUPFAM" id="SSF51735">
    <property type="entry name" value="NAD(P)-binding Rossmann-fold domains"/>
    <property type="match status" value="1"/>
</dbReference>
<evidence type="ECO:0000256" key="1">
    <source>
        <dbReference type="ARBA" id="ARBA00004173"/>
    </source>
</evidence>
<evidence type="ECO:0000256" key="4">
    <source>
        <dbReference type="ARBA" id="ARBA00012991"/>
    </source>
</evidence>
<name>A0A1W0A134_9STRA</name>
<evidence type="ECO:0000256" key="12">
    <source>
        <dbReference type="ARBA" id="ARBA00049197"/>
    </source>
</evidence>
<evidence type="ECO:0000256" key="3">
    <source>
        <dbReference type="ARBA" id="ARBA00006013"/>
    </source>
</evidence>
<keyword evidence="10 13" id="KW-0520">NAD</keyword>